<evidence type="ECO:0000256" key="1">
    <source>
        <dbReference type="SAM" id="SignalP"/>
    </source>
</evidence>
<organism evidence="2 3">
    <name type="scientific">Pseudidiomarina donghaiensis</name>
    <dbReference type="NCBI Taxonomy" id="519452"/>
    <lineage>
        <taxon>Bacteria</taxon>
        <taxon>Pseudomonadati</taxon>
        <taxon>Pseudomonadota</taxon>
        <taxon>Gammaproteobacteria</taxon>
        <taxon>Alteromonadales</taxon>
        <taxon>Idiomarinaceae</taxon>
        <taxon>Pseudidiomarina</taxon>
    </lineage>
</organism>
<reference evidence="3" key="1">
    <citation type="journal article" date="2018" name="Front. Microbiol.">
        <title>Genome-Based Analysis Reveals the Taxonomy and Diversity of the Family Idiomarinaceae.</title>
        <authorList>
            <person name="Liu Y."/>
            <person name="Lai Q."/>
            <person name="Shao Z."/>
        </authorList>
    </citation>
    <scope>NUCLEOTIDE SEQUENCE [LARGE SCALE GENOMIC DNA]</scope>
    <source>
        <strain evidence="3">908033</strain>
    </source>
</reference>
<dbReference type="AlphaFoldDB" id="A0A432XET7"/>
<feature type="chain" id="PRO_5019148106" description="Outer membrane protein beta-barrel domain-containing protein" evidence="1">
    <location>
        <begin position="30"/>
        <end position="196"/>
    </location>
</feature>
<dbReference type="RefSeq" id="WP_092840935.1">
    <property type="nucleotide sequence ID" value="NZ_FPCF01000004.1"/>
</dbReference>
<dbReference type="Proteomes" id="UP000286985">
    <property type="component" value="Unassembled WGS sequence"/>
</dbReference>
<sequence length="196" mass="21520">MKLQVSVLSAAIATVSLVSAGLFSGSALAQQQQQTQQQSRGYAAYNYVGAAVADHDGGDSILLEGSYEFKSPYFVSGYYRNFDNDFGSSNDVIAAKLGRYFWLSQGLTADAGLRMGHVDFGQNDTGFWGVEANLRQRIEQFEFYGGLGWVDYFDAGSDNQYQLGVNYYINSDVSVGVGYQDSEFGDGVRLRGSYHF</sequence>
<feature type="signal peptide" evidence="1">
    <location>
        <begin position="1"/>
        <end position="29"/>
    </location>
</feature>
<evidence type="ECO:0008006" key="4">
    <source>
        <dbReference type="Google" id="ProtNLM"/>
    </source>
</evidence>
<evidence type="ECO:0000313" key="2">
    <source>
        <dbReference type="EMBL" id="RUO47152.1"/>
    </source>
</evidence>
<protein>
    <recommendedName>
        <fullName evidence="4">Outer membrane protein beta-barrel domain-containing protein</fullName>
    </recommendedName>
</protein>
<comment type="caution">
    <text evidence="2">The sequence shown here is derived from an EMBL/GenBank/DDBJ whole genome shotgun (WGS) entry which is preliminary data.</text>
</comment>
<accession>A0A432XET7</accession>
<name>A0A432XET7_9GAMM</name>
<dbReference type="SUPFAM" id="SSF56935">
    <property type="entry name" value="Porins"/>
    <property type="match status" value="1"/>
</dbReference>
<dbReference type="OrthoDB" id="6384087at2"/>
<proteinExistence type="predicted"/>
<keyword evidence="1" id="KW-0732">Signal</keyword>
<dbReference type="STRING" id="519452.SAMN04488139_1941"/>
<evidence type="ECO:0000313" key="3">
    <source>
        <dbReference type="Proteomes" id="UP000286985"/>
    </source>
</evidence>
<dbReference type="EMBL" id="PIPU01000005">
    <property type="protein sequence ID" value="RUO47152.1"/>
    <property type="molecule type" value="Genomic_DNA"/>
</dbReference>
<keyword evidence="3" id="KW-1185">Reference proteome</keyword>
<gene>
    <name evidence="2" type="ORF">CWE24_10585</name>
</gene>